<evidence type="ECO:0000256" key="3">
    <source>
        <dbReference type="ARBA" id="ARBA00022679"/>
    </source>
</evidence>
<evidence type="ECO:0000256" key="4">
    <source>
        <dbReference type="ARBA" id="ARBA00022723"/>
    </source>
</evidence>
<dbReference type="GO" id="GO:0005829">
    <property type="term" value="C:cytosol"/>
    <property type="evidence" value="ECO:0007669"/>
    <property type="project" value="TreeGrafter"/>
</dbReference>
<keyword evidence="6" id="KW-0784">Thiamine biosynthesis</keyword>
<dbReference type="Gene3D" id="3.40.50.920">
    <property type="match status" value="1"/>
</dbReference>
<keyword evidence="3 10" id="KW-0808">Transferase</keyword>
<evidence type="ECO:0000256" key="6">
    <source>
        <dbReference type="ARBA" id="ARBA00022977"/>
    </source>
</evidence>
<evidence type="ECO:0000256" key="2">
    <source>
        <dbReference type="ARBA" id="ARBA00011738"/>
    </source>
</evidence>
<proteinExistence type="predicted"/>
<dbReference type="PANTHER" id="PTHR43322:SF5">
    <property type="entry name" value="1-DEOXY-D-XYLULOSE-5-PHOSPHATE SYNTHASE, CHLOROPLASTIC"/>
    <property type="match status" value="1"/>
</dbReference>
<protein>
    <submittedName>
        <fullName evidence="10">1-deoxy-D-xylulose-5-phosphate synthase</fullName>
        <ecNumber evidence="10">2.2.1.7</ecNumber>
    </submittedName>
</protein>
<keyword evidence="7" id="KW-0786">Thiamine pyrophosphate</keyword>
<keyword evidence="4" id="KW-0479">Metal-binding</keyword>
<dbReference type="FunFam" id="3.40.50.920:FF:000002">
    <property type="entry name" value="1-deoxy-D-xylulose-5-phosphate synthase"/>
    <property type="match status" value="1"/>
</dbReference>
<dbReference type="GO" id="GO:0016114">
    <property type="term" value="P:terpenoid biosynthetic process"/>
    <property type="evidence" value="ECO:0007669"/>
    <property type="project" value="InterPro"/>
</dbReference>
<dbReference type="InterPro" id="IPR033248">
    <property type="entry name" value="Transketolase_C"/>
</dbReference>
<dbReference type="Pfam" id="PF02780">
    <property type="entry name" value="Transketolase_C"/>
    <property type="match status" value="1"/>
</dbReference>
<keyword evidence="8" id="KW-0414">Isoprene biosynthesis</keyword>
<dbReference type="AlphaFoldDB" id="A0A645HAQ9"/>
<dbReference type="GO" id="GO:0046872">
    <property type="term" value="F:metal ion binding"/>
    <property type="evidence" value="ECO:0007669"/>
    <property type="project" value="UniProtKB-KW"/>
</dbReference>
<evidence type="ECO:0000256" key="5">
    <source>
        <dbReference type="ARBA" id="ARBA00022842"/>
    </source>
</evidence>
<evidence type="ECO:0000256" key="1">
    <source>
        <dbReference type="ARBA" id="ARBA00001946"/>
    </source>
</evidence>
<organism evidence="10">
    <name type="scientific">bioreactor metagenome</name>
    <dbReference type="NCBI Taxonomy" id="1076179"/>
    <lineage>
        <taxon>unclassified sequences</taxon>
        <taxon>metagenomes</taxon>
        <taxon>ecological metagenomes</taxon>
    </lineage>
</organism>
<evidence type="ECO:0000256" key="7">
    <source>
        <dbReference type="ARBA" id="ARBA00023052"/>
    </source>
</evidence>
<dbReference type="EC" id="2.2.1.7" evidence="10"/>
<accession>A0A645HAQ9</accession>
<dbReference type="EMBL" id="VSSQ01085131">
    <property type="protein sequence ID" value="MPN32883.1"/>
    <property type="molecule type" value="Genomic_DNA"/>
</dbReference>
<dbReference type="GO" id="GO:0019288">
    <property type="term" value="P:isopentenyl diphosphate biosynthetic process, methylerythritol 4-phosphate pathway"/>
    <property type="evidence" value="ECO:0007669"/>
    <property type="project" value="TreeGrafter"/>
</dbReference>
<gene>
    <name evidence="10" type="primary">dxs_105</name>
    <name evidence="10" type="ORF">SDC9_180366</name>
</gene>
<comment type="subunit">
    <text evidence="2">Homodimer.</text>
</comment>
<evidence type="ECO:0000256" key="8">
    <source>
        <dbReference type="ARBA" id="ARBA00023229"/>
    </source>
</evidence>
<feature type="domain" description="Transketolase C-terminal" evidence="9">
    <location>
        <begin position="1"/>
        <end position="104"/>
    </location>
</feature>
<reference evidence="10" key="1">
    <citation type="submission" date="2019-08" db="EMBL/GenBank/DDBJ databases">
        <authorList>
            <person name="Kucharzyk K."/>
            <person name="Murdoch R.W."/>
            <person name="Higgins S."/>
            <person name="Loffler F."/>
        </authorList>
    </citation>
    <scope>NUCLEOTIDE SEQUENCE</scope>
</reference>
<dbReference type="PANTHER" id="PTHR43322">
    <property type="entry name" value="1-D-DEOXYXYLULOSE 5-PHOSPHATE SYNTHASE-RELATED"/>
    <property type="match status" value="1"/>
</dbReference>
<dbReference type="InterPro" id="IPR009014">
    <property type="entry name" value="Transketo_C/PFOR_II"/>
</dbReference>
<name>A0A645HAQ9_9ZZZZ</name>
<sequence>MVDTCMESSKLLEERGIKAGVVNARFIKPIDETMLRQIAREVGIIVTVEDNVLAGGFGSAVIETLSACNLNWVKTLRLGLPDKFVEHGTRAELLEIYGLTADKIADRVGTFILQFGAR</sequence>
<dbReference type="GO" id="GO:0009228">
    <property type="term" value="P:thiamine biosynthetic process"/>
    <property type="evidence" value="ECO:0007669"/>
    <property type="project" value="UniProtKB-KW"/>
</dbReference>
<keyword evidence="5" id="KW-0460">Magnesium</keyword>
<comment type="cofactor">
    <cofactor evidence="1">
        <name>Mg(2+)</name>
        <dbReference type="ChEBI" id="CHEBI:18420"/>
    </cofactor>
</comment>
<dbReference type="InterPro" id="IPR005477">
    <property type="entry name" value="Dxylulose-5-P_synthase"/>
</dbReference>
<dbReference type="GO" id="GO:0008661">
    <property type="term" value="F:1-deoxy-D-xylulose-5-phosphate synthase activity"/>
    <property type="evidence" value="ECO:0007669"/>
    <property type="project" value="UniProtKB-EC"/>
</dbReference>
<comment type="caution">
    <text evidence="10">The sequence shown here is derived from an EMBL/GenBank/DDBJ whole genome shotgun (WGS) entry which is preliminary data.</text>
</comment>
<evidence type="ECO:0000313" key="10">
    <source>
        <dbReference type="EMBL" id="MPN32883.1"/>
    </source>
</evidence>
<dbReference type="SUPFAM" id="SSF52922">
    <property type="entry name" value="TK C-terminal domain-like"/>
    <property type="match status" value="1"/>
</dbReference>
<evidence type="ECO:0000259" key="9">
    <source>
        <dbReference type="Pfam" id="PF02780"/>
    </source>
</evidence>